<feature type="domain" description="HTH lacI-type" evidence="4">
    <location>
        <begin position="4"/>
        <end position="58"/>
    </location>
</feature>
<dbReference type="Gene3D" id="1.10.260.40">
    <property type="entry name" value="lambda repressor-like DNA-binding domains"/>
    <property type="match status" value="1"/>
</dbReference>
<dbReference type="EMBL" id="JBHLTC010000037">
    <property type="protein sequence ID" value="MFC0628065.1"/>
    <property type="molecule type" value="Genomic_DNA"/>
</dbReference>
<proteinExistence type="predicted"/>
<dbReference type="InterPro" id="IPR028082">
    <property type="entry name" value="Peripla_BP_I"/>
</dbReference>
<sequence length="334" mass="34837">MVATRLSDVAARAGVSVKTVSNVINDYPHITPATRAKVEAAIAELGYTPNVSARSLRKGRSDFIALAIPEMASPYFAELGAAISRAAKKRGITVLIDQTEGEPAAEQFVLDGMRGQLIDGIIFSPITTAPTKITVADDGKPLLLLGERQPGGAVDHVAVDSVQASFDATNHLISLGRTRIAAVGVGGGAGTGAVRRKGYRKALKAAGLPIDPALEIDGTGYHREDGAAAMRDLLALPSPPDAVFCFNDLLALGALRALADAGLSVPGDVAVVGFDDIEDGRYHSPSLTTISPDLDWLADKAVTLLLDRIAGTGPPERLDLSVPYTLQIRESTTG</sequence>
<gene>
    <name evidence="5" type="ORF">ACFFGN_28605</name>
</gene>
<dbReference type="PANTHER" id="PTHR30146:SF109">
    <property type="entry name" value="HTH-TYPE TRANSCRIPTIONAL REGULATOR GALS"/>
    <property type="match status" value="1"/>
</dbReference>
<keyword evidence="1" id="KW-0805">Transcription regulation</keyword>
<dbReference type="SUPFAM" id="SSF53822">
    <property type="entry name" value="Periplasmic binding protein-like I"/>
    <property type="match status" value="1"/>
</dbReference>
<evidence type="ECO:0000313" key="6">
    <source>
        <dbReference type="Proteomes" id="UP001589890"/>
    </source>
</evidence>
<protein>
    <submittedName>
        <fullName evidence="5">LacI family DNA-binding transcriptional regulator</fullName>
    </submittedName>
</protein>
<dbReference type="SUPFAM" id="SSF47413">
    <property type="entry name" value="lambda repressor-like DNA-binding domains"/>
    <property type="match status" value="1"/>
</dbReference>
<keyword evidence="6" id="KW-1185">Reference proteome</keyword>
<accession>A0ABV6QTU1</accession>
<evidence type="ECO:0000256" key="1">
    <source>
        <dbReference type="ARBA" id="ARBA00023015"/>
    </source>
</evidence>
<dbReference type="Pfam" id="PF13377">
    <property type="entry name" value="Peripla_BP_3"/>
    <property type="match status" value="1"/>
</dbReference>
<evidence type="ECO:0000256" key="3">
    <source>
        <dbReference type="ARBA" id="ARBA00023163"/>
    </source>
</evidence>
<dbReference type="SMART" id="SM00354">
    <property type="entry name" value="HTH_LACI"/>
    <property type="match status" value="1"/>
</dbReference>
<evidence type="ECO:0000259" key="4">
    <source>
        <dbReference type="PROSITE" id="PS50932"/>
    </source>
</evidence>
<reference evidence="5 6" key="1">
    <citation type="submission" date="2024-09" db="EMBL/GenBank/DDBJ databases">
        <authorList>
            <person name="Sun Q."/>
            <person name="Mori K."/>
        </authorList>
    </citation>
    <scope>NUCLEOTIDE SEQUENCE [LARGE SCALE GENOMIC DNA]</scope>
    <source>
        <strain evidence="5 6">CGMCC 1.15906</strain>
    </source>
</reference>
<dbReference type="RefSeq" id="WP_380053580.1">
    <property type="nucleotide sequence ID" value="NZ_JBHLTC010000037.1"/>
</dbReference>
<dbReference type="Gene3D" id="3.40.50.2300">
    <property type="match status" value="2"/>
</dbReference>
<dbReference type="GO" id="GO:0003677">
    <property type="term" value="F:DNA binding"/>
    <property type="evidence" value="ECO:0007669"/>
    <property type="project" value="UniProtKB-KW"/>
</dbReference>
<dbReference type="PROSITE" id="PS50932">
    <property type="entry name" value="HTH_LACI_2"/>
    <property type="match status" value="1"/>
</dbReference>
<dbReference type="PANTHER" id="PTHR30146">
    <property type="entry name" value="LACI-RELATED TRANSCRIPTIONAL REPRESSOR"/>
    <property type="match status" value="1"/>
</dbReference>
<evidence type="ECO:0000256" key="2">
    <source>
        <dbReference type="ARBA" id="ARBA00023125"/>
    </source>
</evidence>
<dbReference type="PROSITE" id="PS00356">
    <property type="entry name" value="HTH_LACI_1"/>
    <property type="match status" value="1"/>
</dbReference>
<dbReference type="CDD" id="cd06267">
    <property type="entry name" value="PBP1_LacI_sugar_binding-like"/>
    <property type="match status" value="1"/>
</dbReference>
<keyword evidence="3" id="KW-0804">Transcription</keyword>
<organism evidence="5 6">
    <name type="scientific">Kribbella deserti</name>
    <dbReference type="NCBI Taxonomy" id="1926257"/>
    <lineage>
        <taxon>Bacteria</taxon>
        <taxon>Bacillati</taxon>
        <taxon>Actinomycetota</taxon>
        <taxon>Actinomycetes</taxon>
        <taxon>Propionibacteriales</taxon>
        <taxon>Kribbellaceae</taxon>
        <taxon>Kribbella</taxon>
    </lineage>
</organism>
<dbReference type="InterPro" id="IPR046335">
    <property type="entry name" value="LacI/GalR-like_sensor"/>
</dbReference>
<evidence type="ECO:0000313" key="5">
    <source>
        <dbReference type="EMBL" id="MFC0628065.1"/>
    </source>
</evidence>
<dbReference type="CDD" id="cd01392">
    <property type="entry name" value="HTH_LacI"/>
    <property type="match status" value="1"/>
</dbReference>
<dbReference type="InterPro" id="IPR010982">
    <property type="entry name" value="Lambda_DNA-bd_dom_sf"/>
</dbReference>
<dbReference type="InterPro" id="IPR000843">
    <property type="entry name" value="HTH_LacI"/>
</dbReference>
<name>A0ABV6QTU1_9ACTN</name>
<comment type="caution">
    <text evidence="5">The sequence shown here is derived from an EMBL/GenBank/DDBJ whole genome shotgun (WGS) entry which is preliminary data.</text>
</comment>
<dbReference type="Pfam" id="PF00356">
    <property type="entry name" value="LacI"/>
    <property type="match status" value="1"/>
</dbReference>
<dbReference type="Proteomes" id="UP001589890">
    <property type="component" value="Unassembled WGS sequence"/>
</dbReference>
<keyword evidence="2 5" id="KW-0238">DNA-binding</keyword>